<keyword evidence="3" id="KW-1185">Reference proteome</keyword>
<dbReference type="Pfam" id="PF21728">
    <property type="entry name" value="PADR1_N"/>
    <property type="match status" value="1"/>
</dbReference>
<dbReference type="EMBL" id="JAGGNH010000006">
    <property type="protein sequence ID" value="KAJ0969812.1"/>
    <property type="molecule type" value="Genomic_DNA"/>
</dbReference>
<gene>
    <name evidence="2" type="ORF">J5N97_022689</name>
</gene>
<feature type="domain" description="PARP1-like PADR1" evidence="1">
    <location>
        <begin position="160"/>
        <end position="202"/>
    </location>
</feature>
<dbReference type="AlphaFoldDB" id="A0A9D5HB24"/>
<dbReference type="Proteomes" id="UP001085076">
    <property type="component" value="Miscellaneous, Linkage group lg06"/>
</dbReference>
<sequence>MNPLPAAFVALSPRPHAAAMNPLQGLAVAWWFPRTKISGFFPNHAPLRLPAKFSPEVVADHKILPAVFSSGSPTPWFSFGFQPPSSEVPRGFSVLNDKLELINLDLIGTGEDKPLQGVTSMGTKHKNTENSELNSKVSKYDVDTSTIGTSSMNHNSKVSNQDTKLEEQTKALWNMKDELKKHVMTSELQEMLKENGQYSSGS</sequence>
<organism evidence="2 3">
    <name type="scientific">Dioscorea zingiberensis</name>
    <dbReference type="NCBI Taxonomy" id="325984"/>
    <lineage>
        <taxon>Eukaryota</taxon>
        <taxon>Viridiplantae</taxon>
        <taxon>Streptophyta</taxon>
        <taxon>Embryophyta</taxon>
        <taxon>Tracheophyta</taxon>
        <taxon>Spermatophyta</taxon>
        <taxon>Magnoliopsida</taxon>
        <taxon>Liliopsida</taxon>
        <taxon>Dioscoreales</taxon>
        <taxon>Dioscoreaceae</taxon>
        <taxon>Dioscorea</taxon>
    </lineage>
</organism>
<evidence type="ECO:0000313" key="3">
    <source>
        <dbReference type="Proteomes" id="UP001085076"/>
    </source>
</evidence>
<protein>
    <recommendedName>
        <fullName evidence="1">PARP1-like PADR1 domain-containing protein</fullName>
    </recommendedName>
</protein>
<comment type="caution">
    <text evidence="2">The sequence shown here is derived from an EMBL/GenBank/DDBJ whole genome shotgun (WGS) entry which is preliminary data.</text>
</comment>
<evidence type="ECO:0000313" key="2">
    <source>
        <dbReference type="EMBL" id="KAJ0969812.1"/>
    </source>
</evidence>
<name>A0A9D5HB24_9LILI</name>
<dbReference type="Gene3D" id="1.10.20.130">
    <property type="match status" value="1"/>
</dbReference>
<dbReference type="InterPro" id="IPR049296">
    <property type="entry name" value="PARP1-like_PADR1_N"/>
</dbReference>
<dbReference type="PROSITE" id="PS52007">
    <property type="entry name" value="PADR1"/>
    <property type="match status" value="1"/>
</dbReference>
<accession>A0A9D5HB24</accession>
<dbReference type="OrthoDB" id="2017365at2759"/>
<proteinExistence type="predicted"/>
<evidence type="ECO:0000259" key="1">
    <source>
        <dbReference type="Pfam" id="PF21728"/>
    </source>
</evidence>
<reference evidence="2" key="1">
    <citation type="submission" date="2021-03" db="EMBL/GenBank/DDBJ databases">
        <authorList>
            <person name="Li Z."/>
            <person name="Yang C."/>
        </authorList>
    </citation>
    <scope>NUCLEOTIDE SEQUENCE</scope>
    <source>
        <strain evidence="2">Dzin_1.0</strain>
        <tissue evidence="2">Leaf</tissue>
    </source>
</reference>
<reference evidence="2" key="2">
    <citation type="journal article" date="2022" name="Hortic Res">
        <title>The genome of Dioscorea zingiberensis sheds light on the biosynthesis, origin and evolution of the medicinally important diosgenin saponins.</title>
        <authorList>
            <person name="Li Y."/>
            <person name="Tan C."/>
            <person name="Li Z."/>
            <person name="Guo J."/>
            <person name="Li S."/>
            <person name="Chen X."/>
            <person name="Wang C."/>
            <person name="Dai X."/>
            <person name="Yang H."/>
            <person name="Song W."/>
            <person name="Hou L."/>
            <person name="Xu J."/>
            <person name="Tong Z."/>
            <person name="Xu A."/>
            <person name="Yuan X."/>
            <person name="Wang W."/>
            <person name="Yang Q."/>
            <person name="Chen L."/>
            <person name="Sun Z."/>
            <person name="Wang K."/>
            <person name="Pan B."/>
            <person name="Chen J."/>
            <person name="Bao Y."/>
            <person name="Liu F."/>
            <person name="Qi X."/>
            <person name="Gang D.R."/>
            <person name="Wen J."/>
            <person name="Li J."/>
        </authorList>
    </citation>
    <scope>NUCLEOTIDE SEQUENCE</scope>
    <source>
        <strain evidence="2">Dzin_1.0</strain>
    </source>
</reference>